<dbReference type="AlphaFoldDB" id="A0A8J3E234"/>
<evidence type="ECO:0000313" key="2">
    <source>
        <dbReference type="EMBL" id="GGF17576.1"/>
    </source>
</evidence>
<dbReference type="InterPro" id="IPR032710">
    <property type="entry name" value="NTF2-like_dom_sf"/>
</dbReference>
<protein>
    <submittedName>
        <fullName evidence="2">Ketosteroid isomerase</fullName>
    </submittedName>
</protein>
<organism evidence="2 3">
    <name type="scientific">Aliidongia dinghuensis</name>
    <dbReference type="NCBI Taxonomy" id="1867774"/>
    <lineage>
        <taxon>Bacteria</taxon>
        <taxon>Pseudomonadati</taxon>
        <taxon>Pseudomonadota</taxon>
        <taxon>Alphaproteobacteria</taxon>
        <taxon>Rhodospirillales</taxon>
        <taxon>Dongiaceae</taxon>
        <taxon>Aliidongia</taxon>
    </lineage>
</organism>
<dbReference type="Proteomes" id="UP000646365">
    <property type="component" value="Unassembled WGS sequence"/>
</dbReference>
<reference evidence="2" key="1">
    <citation type="journal article" date="2014" name="Int. J. Syst. Evol. Microbiol.">
        <title>Complete genome sequence of Corynebacterium casei LMG S-19264T (=DSM 44701T), isolated from a smear-ripened cheese.</title>
        <authorList>
            <consortium name="US DOE Joint Genome Institute (JGI-PGF)"/>
            <person name="Walter F."/>
            <person name="Albersmeier A."/>
            <person name="Kalinowski J."/>
            <person name="Ruckert C."/>
        </authorList>
    </citation>
    <scope>NUCLEOTIDE SEQUENCE</scope>
    <source>
        <strain evidence="2">CGMCC 1.15725</strain>
    </source>
</reference>
<comment type="caution">
    <text evidence="2">The sequence shown here is derived from an EMBL/GenBank/DDBJ whole genome shotgun (WGS) entry which is preliminary data.</text>
</comment>
<evidence type="ECO:0000313" key="3">
    <source>
        <dbReference type="Proteomes" id="UP000646365"/>
    </source>
</evidence>
<dbReference type="Pfam" id="PF13474">
    <property type="entry name" value="SnoaL_3"/>
    <property type="match status" value="1"/>
</dbReference>
<dbReference type="Gene3D" id="3.10.450.50">
    <property type="match status" value="1"/>
</dbReference>
<sequence length="157" mass="17540">MSEDAAALPLADPATTRSIFDWLERFAACVRAVDYAAARPFWHPDIIVFGTYQELVRGRARWTEMQWDNVWPRTADFAFDLDNTAVLASPDGTMATVITPWTSTGFQPDGNRFDRPGRATIILARQADGGWLGIHSHMSLQRGVPQDSHGNRPVKAR</sequence>
<keyword evidence="2" id="KW-0413">Isomerase</keyword>
<name>A0A8J3E234_9PROT</name>
<accession>A0A8J3E234</accession>
<feature type="domain" description="SnoaL-like" evidence="1">
    <location>
        <begin position="23"/>
        <end position="140"/>
    </location>
</feature>
<dbReference type="InterPro" id="IPR037401">
    <property type="entry name" value="SnoaL-like"/>
</dbReference>
<dbReference type="EMBL" id="BMJQ01000005">
    <property type="protein sequence ID" value="GGF17576.1"/>
    <property type="molecule type" value="Genomic_DNA"/>
</dbReference>
<reference evidence="2" key="2">
    <citation type="submission" date="2020-09" db="EMBL/GenBank/DDBJ databases">
        <authorList>
            <person name="Sun Q."/>
            <person name="Zhou Y."/>
        </authorList>
    </citation>
    <scope>NUCLEOTIDE SEQUENCE</scope>
    <source>
        <strain evidence="2">CGMCC 1.15725</strain>
    </source>
</reference>
<evidence type="ECO:0000259" key="1">
    <source>
        <dbReference type="Pfam" id="PF13474"/>
    </source>
</evidence>
<dbReference type="RefSeq" id="WP_189045972.1">
    <property type="nucleotide sequence ID" value="NZ_BMJQ01000005.1"/>
</dbReference>
<gene>
    <name evidence="2" type="ORF">GCM10011611_24300</name>
</gene>
<proteinExistence type="predicted"/>
<dbReference type="GO" id="GO:0016853">
    <property type="term" value="F:isomerase activity"/>
    <property type="evidence" value="ECO:0007669"/>
    <property type="project" value="UniProtKB-KW"/>
</dbReference>
<dbReference type="SUPFAM" id="SSF54427">
    <property type="entry name" value="NTF2-like"/>
    <property type="match status" value="1"/>
</dbReference>
<keyword evidence="3" id="KW-1185">Reference proteome</keyword>